<protein>
    <recommendedName>
        <fullName evidence="4">DUF1795 domain-containing protein</fullName>
    </recommendedName>
</protein>
<dbReference type="STRING" id="1817828.A2722_01530"/>
<name>A0A1F5PMU6_9BACT</name>
<gene>
    <name evidence="2" type="ORF">A2722_01530</name>
</gene>
<dbReference type="Proteomes" id="UP000178377">
    <property type="component" value="Unassembled WGS sequence"/>
</dbReference>
<evidence type="ECO:0000313" key="3">
    <source>
        <dbReference type="Proteomes" id="UP000178377"/>
    </source>
</evidence>
<evidence type="ECO:0000256" key="1">
    <source>
        <dbReference type="SAM" id="SignalP"/>
    </source>
</evidence>
<dbReference type="PROSITE" id="PS51257">
    <property type="entry name" value="PROKAR_LIPOPROTEIN"/>
    <property type="match status" value="1"/>
</dbReference>
<proteinExistence type="predicted"/>
<dbReference type="EMBL" id="MFEO01000002">
    <property type="protein sequence ID" value="OGE91258.1"/>
    <property type="molecule type" value="Genomic_DNA"/>
</dbReference>
<accession>A0A1F5PMU6</accession>
<keyword evidence="1" id="KW-0732">Signal</keyword>
<sequence length="185" mass="20881">MRKLLFVSLSILLLAVACNKQQAQVSLVQNPQAQQPSDQAKPVEGTSDWKTYRDEHYGFEIKYPGKYILAQTAGEMGVSATFNIDKVFQITAVIDTHNNLPLDDFVKAQVKQLSSRDYQPMTFMGQPAYEGVNMGLVTAYEIVVRYQNNIYDLVLMTNNKDTVSELKNGLTPEQTQILSTFKFTK</sequence>
<dbReference type="AlphaFoldDB" id="A0A1F5PMU6"/>
<feature type="chain" id="PRO_5009520433" description="DUF1795 domain-containing protein" evidence="1">
    <location>
        <begin position="24"/>
        <end position="185"/>
    </location>
</feature>
<evidence type="ECO:0008006" key="4">
    <source>
        <dbReference type="Google" id="ProtNLM"/>
    </source>
</evidence>
<reference evidence="2 3" key="1">
    <citation type="journal article" date="2016" name="Nat. Commun.">
        <title>Thousands of microbial genomes shed light on interconnected biogeochemical processes in an aquifer system.</title>
        <authorList>
            <person name="Anantharaman K."/>
            <person name="Brown C.T."/>
            <person name="Hug L.A."/>
            <person name="Sharon I."/>
            <person name="Castelle C.J."/>
            <person name="Probst A.J."/>
            <person name="Thomas B.C."/>
            <person name="Singh A."/>
            <person name="Wilkins M.J."/>
            <person name="Karaoz U."/>
            <person name="Brodie E.L."/>
            <person name="Williams K.H."/>
            <person name="Hubbard S.S."/>
            <person name="Banfield J.F."/>
        </authorList>
    </citation>
    <scope>NUCLEOTIDE SEQUENCE [LARGE SCALE GENOMIC DNA]</scope>
</reference>
<evidence type="ECO:0000313" key="2">
    <source>
        <dbReference type="EMBL" id="OGE91258.1"/>
    </source>
</evidence>
<feature type="signal peptide" evidence="1">
    <location>
        <begin position="1"/>
        <end position="23"/>
    </location>
</feature>
<organism evidence="2 3">
    <name type="scientific">Candidatus Doudnabacteria bacterium RIFCSPHIGHO2_01_FULL_50_11</name>
    <dbReference type="NCBI Taxonomy" id="1817828"/>
    <lineage>
        <taxon>Bacteria</taxon>
        <taxon>Candidatus Doudnaibacteriota</taxon>
    </lineage>
</organism>
<comment type="caution">
    <text evidence="2">The sequence shown here is derived from an EMBL/GenBank/DDBJ whole genome shotgun (WGS) entry which is preliminary data.</text>
</comment>